<accession>X1MLD7</accession>
<dbReference type="GO" id="GO:0008237">
    <property type="term" value="F:metallopeptidase activity"/>
    <property type="evidence" value="ECO:0007669"/>
    <property type="project" value="InterPro"/>
</dbReference>
<evidence type="ECO:0000313" key="1">
    <source>
        <dbReference type="EMBL" id="GAI07189.1"/>
    </source>
</evidence>
<dbReference type="InterPro" id="IPR036059">
    <property type="entry name" value="TldD/PmbA_sf"/>
</dbReference>
<comment type="caution">
    <text evidence="1">The sequence shown here is derived from an EMBL/GenBank/DDBJ whole genome shotgun (WGS) entry which is preliminary data.</text>
</comment>
<protein>
    <submittedName>
        <fullName evidence="1">Uncharacterized protein</fullName>
    </submittedName>
</protein>
<gene>
    <name evidence="1" type="ORF">S06H3_10357</name>
</gene>
<name>X1MLD7_9ZZZZ</name>
<dbReference type="AlphaFoldDB" id="X1MLD7"/>
<dbReference type="SUPFAM" id="SSF111283">
    <property type="entry name" value="Putative modulator of DNA gyrase, PmbA/TldD"/>
    <property type="match status" value="1"/>
</dbReference>
<sequence>GERTKLLKSITLSGPVLELLQNIDAISNDNLNLHGGTCGKGVEDFIPVTTGGSFIRVKNALISPG</sequence>
<dbReference type="GO" id="GO:0006508">
    <property type="term" value="P:proteolysis"/>
    <property type="evidence" value="ECO:0007669"/>
    <property type="project" value="InterPro"/>
</dbReference>
<dbReference type="EMBL" id="BARV01004782">
    <property type="protein sequence ID" value="GAI07189.1"/>
    <property type="molecule type" value="Genomic_DNA"/>
</dbReference>
<feature type="non-terminal residue" evidence="1">
    <location>
        <position position="1"/>
    </location>
</feature>
<proteinExistence type="predicted"/>
<reference evidence="1" key="1">
    <citation type="journal article" date="2014" name="Front. Microbiol.">
        <title>High frequency of phylogenetically diverse reductive dehalogenase-homologous genes in deep subseafloor sedimentary metagenomes.</title>
        <authorList>
            <person name="Kawai M."/>
            <person name="Futagami T."/>
            <person name="Toyoda A."/>
            <person name="Takaki Y."/>
            <person name="Nishi S."/>
            <person name="Hori S."/>
            <person name="Arai W."/>
            <person name="Tsubouchi T."/>
            <person name="Morono Y."/>
            <person name="Uchiyama I."/>
            <person name="Ito T."/>
            <person name="Fujiyama A."/>
            <person name="Inagaki F."/>
            <person name="Takami H."/>
        </authorList>
    </citation>
    <scope>NUCLEOTIDE SEQUENCE</scope>
    <source>
        <strain evidence="1">Expedition CK06-06</strain>
    </source>
</reference>
<organism evidence="1">
    <name type="scientific">marine sediment metagenome</name>
    <dbReference type="NCBI Taxonomy" id="412755"/>
    <lineage>
        <taxon>unclassified sequences</taxon>
        <taxon>metagenomes</taxon>
        <taxon>ecological metagenomes</taxon>
    </lineage>
</organism>